<dbReference type="Proteomes" id="UP000002785">
    <property type="component" value="Chromosome"/>
</dbReference>
<evidence type="ECO:0000313" key="3">
    <source>
        <dbReference type="Proteomes" id="UP000002785"/>
    </source>
</evidence>
<organism evidence="2 3">
    <name type="scientific">Streptomyces sviceus (strain ATCC 29083 / DSM 924 / JCM 4929 / NBRC 13980 / NCIMB 11184 / NRRL 5439 / UC 5370)</name>
    <dbReference type="NCBI Taxonomy" id="463191"/>
    <lineage>
        <taxon>Bacteria</taxon>
        <taxon>Bacillati</taxon>
        <taxon>Actinomycetota</taxon>
        <taxon>Actinomycetes</taxon>
        <taxon>Kitasatosporales</taxon>
        <taxon>Streptomycetaceae</taxon>
        <taxon>Streptomyces</taxon>
    </lineage>
</organism>
<dbReference type="AlphaFoldDB" id="D6XBE6"/>
<protein>
    <submittedName>
        <fullName evidence="2">Uncharacterized protein</fullName>
    </submittedName>
</protein>
<dbReference type="HOGENOM" id="CLU_2866072_0_0_11"/>
<dbReference type="EMBL" id="CM000951">
    <property type="protein sequence ID" value="EFH28756.1"/>
    <property type="molecule type" value="Genomic_DNA"/>
</dbReference>
<feature type="transmembrane region" description="Helical" evidence="1">
    <location>
        <begin position="12"/>
        <end position="31"/>
    </location>
</feature>
<feature type="transmembrane region" description="Helical" evidence="1">
    <location>
        <begin position="37"/>
        <end position="57"/>
    </location>
</feature>
<dbReference type="InterPro" id="IPR006311">
    <property type="entry name" value="TAT_signal"/>
</dbReference>
<gene>
    <name evidence="2" type="ORF">SSEG_11000</name>
</gene>
<evidence type="ECO:0000256" key="1">
    <source>
        <dbReference type="SAM" id="Phobius"/>
    </source>
</evidence>
<dbReference type="eggNOG" id="ENOG50328C7">
    <property type="taxonomic scope" value="Bacteria"/>
</dbReference>
<name>D6XBE6_STRX2</name>
<sequence>MTSTPSPRRGWLLLAMAGALVAMAGTTAVFVTQEHAWRYLIAACCLAQFLGWTLHGWRLRGGAR</sequence>
<reference evidence="2" key="1">
    <citation type="submission" date="2009-10" db="EMBL/GenBank/DDBJ databases">
        <title>The genome sequence of Streptomyces sviceus strain ATCC 29083.</title>
        <authorList>
            <consortium name="The Broad Institute Genome Sequencing Platform"/>
            <consortium name="Broad Institute Microbial Sequencing Center"/>
            <person name="Fischbach M."/>
            <person name="Godfrey P."/>
            <person name="Ward D."/>
            <person name="Young S."/>
            <person name="Zeng Q."/>
            <person name="Koehrsen M."/>
            <person name="Alvarado L."/>
            <person name="Berlin A.M."/>
            <person name="Bochicchio J."/>
            <person name="Borenstein D."/>
            <person name="Chapman S.B."/>
            <person name="Chen Z."/>
            <person name="Engels R."/>
            <person name="Freedman E."/>
            <person name="Gellesch M."/>
            <person name="Goldberg J."/>
            <person name="Griggs A."/>
            <person name="Gujja S."/>
            <person name="Heilman E.R."/>
            <person name="Heiman D.I."/>
            <person name="Hepburn T.A."/>
            <person name="Howarth C."/>
            <person name="Jen D."/>
            <person name="Larson L."/>
            <person name="Lewis B."/>
            <person name="Mehta T."/>
            <person name="Park D."/>
            <person name="Pearson M."/>
            <person name="Richards J."/>
            <person name="Roberts A."/>
            <person name="Saif S."/>
            <person name="Shea T.D."/>
            <person name="Shenoy N."/>
            <person name="Sisk P."/>
            <person name="Stolte C."/>
            <person name="Sykes S.N."/>
            <person name="Thomson T."/>
            <person name="Walk T."/>
            <person name="White J."/>
            <person name="Yandava C."/>
            <person name="Straight P."/>
            <person name="Clardy J."/>
            <person name="Hung D."/>
            <person name="Kolter R."/>
            <person name="Mekalanos J."/>
            <person name="Walker S."/>
            <person name="Walsh C.T."/>
            <person name="Wieland-Brown L.C."/>
            <person name="Haas B."/>
            <person name="Nusbaum C."/>
            <person name="Birren B."/>
        </authorList>
    </citation>
    <scope>NUCLEOTIDE SEQUENCE [LARGE SCALE GENOMIC DNA]</scope>
    <source>
        <strain evidence="2">ATCC 29083</strain>
    </source>
</reference>
<accession>D6XBE6</accession>
<keyword evidence="1" id="KW-0472">Membrane</keyword>
<keyword evidence="3" id="KW-1185">Reference proteome</keyword>
<keyword evidence="1" id="KW-1133">Transmembrane helix</keyword>
<keyword evidence="1" id="KW-0812">Transmembrane</keyword>
<dbReference type="PROSITE" id="PS51318">
    <property type="entry name" value="TAT"/>
    <property type="match status" value="1"/>
</dbReference>
<proteinExistence type="predicted"/>
<evidence type="ECO:0000313" key="2">
    <source>
        <dbReference type="EMBL" id="EFH28756.1"/>
    </source>
</evidence>